<feature type="domain" description="Histidine kinase" evidence="10">
    <location>
        <begin position="156"/>
        <end position="363"/>
    </location>
</feature>
<dbReference type="KEGG" id="oni:Osc7112_1327"/>
<name>K9VF13_9CYAN</name>
<dbReference type="CDD" id="cd00075">
    <property type="entry name" value="HATPase"/>
    <property type="match status" value="1"/>
</dbReference>
<dbReference type="SUPFAM" id="SSF47384">
    <property type="entry name" value="Homodimeric domain of signal transducing histidine kinase"/>
    <property type="match status" value="1"/>
</dbReference>
<evidence type="ECO:0000256" key="1">
    <source>
        <dbReference type="ARBA" id="ARBA00000085"/>
    </source>
</evidence>
<dbReference type="InterPro" id="IPR005467">
    <property type="entry name" value="His_kinase_dom"/>
</dbReference>
<dbReference type="EC" id="2.7.13.3" evidence="2"/>
<protein>
    <recommendedName>
        <fullName evidence="2">histidine kinase</fullName>
        <ecNumber evidence="2">2.7.13.3</ecNumber>
    </recommendedName>
</protein>
<dbReference type="PROSITE" id="PS50042">
    <property type="entry name" value="CNMP_BINDING_3"/>
    <property type="match status" value="1"/>
</dbReference>
<evidence type="ECO:0000256" key="5">
    <source>
        <dbReference type="ARBA" id="ARBA00022741"/>
    </source>
</evidence>
<keyword evidence="4" id="KW-0808">Transferase</keyword>
<dbReference type="InterPro" id="IPR003594">
    <property type="entry name" value="HATPase_dom"/>
</dbReference>
<dbReference type="Gene3D" id="3.30.565.10">
    <property type="entry name" value="Histidine kinase-like ATPase, C-terminal domain"/>
    <property type="match status" value="1"/>
</dbReference>
<evidence type="ECO:0000256" key="7">
    <source>
        <dbReference type="ARBA" id="ARBA00022840"/>
    </source>
</evidence>
<dbReference type="OrthoDB" id="9815750at2"/>
<evidence type="ECO:0000259" key="10">
    <source>
        <dbReference type="PROSITE" id="PS50109"/>
    </source>
</evidence>
<dbReference type="PANTHER" id="PTHR43065:SF10">
    <property type="entry name" value="PEROXIDE STRESS-ACTIVATED HISTIDINE KINASE MAK3"/>
    <property type="match status" value="1"/>
</dbReference>
<keyword evidence="6 11" id="KW-0418">Kinase</keyword>
<dbReference type="Gene3D" id="2.60.120.10">
    <property type="entry name" value="Jelly Rolls"/>
    <property type="match status" value="1"/>
</dbReference>
<dbReference type="EMBL" id="CP003614">
    <property type="protein sequence ID" value="AFZ05860.1"/>
    <property type="molecule type" value="Genomic_DNA"/>
</dbReference>
<proteinExistence type="predicted"/>
<dbReference type="InterPro" id="IPR004358">
    <property type="entry name" value="Sig_transdc_His_kin-like_C"/>
</dbReference>
<dbReference type="STRING" id="179408.Osc7112_1327"/>
<evidence type="ECO:0000256" key="3">
    <source>
        <dbReference type="ARBA" id="ARBA00022553"/>
    </source>
</evidence>
<feature type="domain" description="Cyclic nucleotide-binding" evidence="9">
    <location>
        <begin position="8"/>
        <end position="111"/>
    </location>
</feature>
<keyword evidence="3" id="KW-0597">Phosphoprotein</keyword>
<dbReference type="CDD" id="cd00082">
    <property type="entry name" value="HisKA"/>
    <property type="match status" value="1"/>
</dbReference>
<organism evidence="11 12">
    <name type="scientific">Phormidium nigroviride PCC 7112</name>
    <dbReference type="NCBI Taxonomy" id="179408"/>
    <lineage>
        <taxon>Bacteria</taxon>
        <taxon>Bacillati</taxon>
        <taxon>Cyanobacteriota</taxon>
        <taxon>Cyanophyceae</taxon>
        <taxon>Oscillatoriophycideae</taxon>
        <taxon>Oscillatoriales</taxon>
        <taxon>Oscillatoriaceae</taxon>
        <taxon>Phormidium</taxon>
    </lineage>
</organism>
<dbReference type="SMART" id="SM00100">
    <property type="entry name" value="cNMP"/>
    <property type="match status" value="1"/>
</dbReference>
<dbReference type="SUPFAM" id="SSF55874">
    <property type="entry name" value="ATPase domain of HSP90 chaperone/DNA topoisomerase II/histidine kinase"/>
    <property type="match status" value="1"/>
</dbReference>
<dbReference type="InterPro" id="IPR018490">
    <property type="entry name" value="cNMP-bd_dom_sf"/>
</dbReference>
<dbReference type="InterPro" id="IPR014710">
    <property type="entry name" value="RmlC-like_jellyroll"/>
</dbReference>
<keyword evidence="8" id="KW-0902">Two-component regulatory system</keyword>
<evidence type="ECO:0000256" key="2">
    <source>
        <dbReference type="ARBA" id="ARBA00012438"/>
    </source>
</evidence>
<dbReference type="eggNOG" id="COG2205">
    <property type="taxonomic scope" value="Bacteria"/>
</dbReference>
<evidence type="ECO:0000259" key="9">
    <source>
        <dbReference type="PROSITE" id="PS50042"/>
    </source>
</evidence>
<dbReference type="HOGENOM" id="CLU_754276_0_0_3"/>
<dbReference type="InterPro" id="IPR003661">
    <property type="entry name" value="HisK_dim/P_dom"/>
</dbReference>
<dbReference type="Gene3D" id="1.10.287.130">
    <property type="match status" value="1"/>
</dbReference>
<dbReference type="RefSeq" id="WP_015175183.1">
    <property type="nucleotide sequence ID" value="NC_019729.1"/>
</dbReference>
<evidence type="ECO:0000313" key="12">
    <source>
        <dbReference type="Proteomes" id="UP000010478"/>
    </source>
</evidence>
<reference evidence="11 12" key="1">
    <citation type="submission" date="2012-05" db="EMBL/GenBank/DDBJ databases">
        <title>Finished chromosome of genome of Oscillatoria sp. PCC 7112.</title>
        <authorList>
            <consortium name="US DOE Joint Genome Institute"/>
            <person name="Gugger M."/>
            <person name="Coursin T."/>
            <person name="Rippka R."/>
            <person name="Tandeau De Marsac N."/>
            <person name="Huntemann M."/>
            <person name="Wei C.-L."/>
            <person name="Han J."/>
            <person name="Detter J.C."/>
            <person name="Han C."/>
            <person name="Tapia R."/>
            <person name="Davenport K."/>
            <person name="Daligault H."/>
            <person name="Erkkila T."/>
            <person name="Gu W."/>
            <person name="Munk A.C.C."/>
            <person name="Teshima H."/>
            <person name="Xu Y."/>
            <person name="Chain P."/>
            <person name="Chen A."/>
            <person name="Krypides N."/>
            <person name="Mavromatis K."/>
            <person name="Markowitz V."/>
            <person name="Szeto E."/>
            <person name="Ivanova N."/>
            <person name="Mikhailova N."/>
            <person name="Ovchinnikova G."/>
            <person name="Pagani I."/>
            <person name="Pati A."/>
            <person name="Goodwin L."/>
            <person name="Peters L."/>
            <person name="Pitluck S."/>
            <person name="Woyke T."/>
            <person name="Kerfeld C."/>
        </authorList>
    </citation>
    <scope>NUCLEOTIDE SEQUENCE [LARGE SCALE GENOMIC DNA]</scope>
    <source>
        <strain evidence="11 12">PCC 7112</strain>
    </source>
</reference>
<dbReference type="PROSITE" id="PS50109">
    <property type="entry name" value="HIS_KIN"/>
    <property type="match status" value="1"/>
</dbReference>
<dbReference type="SMART" id="SM00387">
    <property type="entry name" value="HATPase_c"/>
    <property type="match status" value="1"/>
</dbReference>
<sequence>MDLASHRFMSYFEPEQAAHLCQIAVLESFAEEMLVFEEGEIADFLYLVLEGKVEFSKRLENHKYQTVAVAKPDDYFGELGVLDGEPRSARAVAVAGSTLAKIGREELITTLQVAKGSSVLKMFSFITKNLRDTTDQYVSQLIHKQKMVLVGEMVSTIIHDFKSPFTGIKLSTEMLKEIHPDEETQEWCELIQLQVHRMLGMAEEVLEFSRGNSVLNKKPVNLIQTLQQFEKLNRVYCEAAKVDLAVRVTEVIVEADENKILRVLQNLVGNAVEAFGGRGGRVEIAVTQSEEWAEISIYDNGPGIPTTIKEKLFEPFVTYGKRTGTGLGTAIVKSIVEAHKGKITYESEDGKGTTFYIRLPKIMDLADQN</sequence>
<dbReference type="GO" id="GO:0000155">
    <property type="term" value="F:phosphorelay sensor kinase activity"/>
    <property type="evidence" value="ECO:0007669"/>
    <property type="project" value="InterPro"/>
</dbReference>
<keyword evidence="12" id="KW-1185">Reference proteome</keyword>
<dbReference type="Proteomes" id="UP000010478">
    <property type="component" value="Chromosome"/>
</dbReference>
<dbReference type="InterPro" id="IPR036097">
    <property type="entry name" value="HisK_dim/P_sf"/>
</dbReference>
<dbReference type="CDD" id="cd00038">
    <property type="entry name" value="CAP_ED"/>
    <property type="match status" value="1"/>
</dbReference>
<dbReference type="AlphaFoldDB" id="K9VF13"/>
<gene>
    <name evidence="11" type="ORF">Osc7112_1327</name>
</gene>
<dbReference type="PROSITE" id="PS00889">
    <property type="entry name" value="CNMP_BINDING_2"/>
    <property type="match status" value="1"/>
</dbReference>
<dbReference type="Pfam" id="PF02518">
    <property type="entry name" value="HATPase_c"/>
    <property type="match status" value="1"/>
</dbReference>
<dbReference type="Pfam" id="PF00512">
    <property type="entry name" value="HisKA"/>
    <property type="match status" value="1"/>
</dbReference>
<evidence type="ECO:0000256" key="8">
    <source>
        <dbReference type="ARBA" id="ARBA00023012"/>
    </source>
</evidence>
<dbReference type="GO" id="GO:0005524">
    <property type="term" value="F:ATP binding"/>
    <property type="evidence" value="ECO:0007669"/>
    <property type="project" value="UniProtKB-KW"/>
</dbReference>
<comment type="catalytic activity">
    <reaction evidence="1">
        <text>ATP + protein L-histidine = ADP + protein N-phospho-L-histidine.</text>
        <dbReference type="EC" id="2.7.13.3"/>
    </reaction>
</comment>
<dbReference type="Pfam" id="PF00027">
    <property type="entry name" value="cNMP_binding"/>
    <property type="match status" value="1"/>
</dbReference>
<evidence type="ECO:0000313" key="11">
    <source>
        <dbReference type="EMBL" id="AFZ05860.1"/>
    </source>
</evidence>
<dbReference type="SMART" id="SM00388">
    <property type="entry name" value="HisKA"/>
    <property type="match status" value="1"/>
</dbReference>
<dbReference type="InterPro" id="IPR036890">
    <property type="entry name" value="HATPase_C_sf"/>
</dbReference>
<evidence type="ECO:0000256" key="6">
    <source>
        <dbReference type="ARBA" id="ARBA00022777"/>
    </source>
</evidence>
<dbReference type="InterPro" id="IPR000595">
    <property type="entry name" value="cNMP-bd_dom"/>
</dbReference>
<dbReference type="PRINTS" id="PR00344">
    <property type="entry name" value="BCTRLSENSOR"/>
</dbReference>
<accession>K9VF13</accession>
<evidence type="ECO:0000256" key="4">
    <source>
        <dbReference type="ARBA" id="ARBA00022679"/>
    </source>
</evidence>
<dbReference type="SUPFAM" id="SSF51206">
    <property type="entry name" value="cAMP-binding domain-like"/>
    <property type="match status" value="1"/>
</dbReference>
<dbReference type="InterPro" id="IPR018488">
    <property type="entry name" value="cNMP-bd_CS"/>
</dbReference>
<keyword evidence="7" id="KW-0067">ATP-binding</keyword>
<keyword evidence="5" id="KW-0547">Nucleotide-binding</keyword>
<dbReference type="PANTHER" id="PTHR43065">
    <property type="entry name" value="SENSOR HISTIDINE KINASE"/>
    <property type="match status" value="1"/>
</dbReference>